<feature type="domain" description="GDS1 winged helix" evidence="2">
    <location>
        <begin position="95"/>
        <end position="188"/>
    </location>
</feature>
<accession>A0A6J3MFE9</accession>
<evidence type="ECO:0000313" key="3">
    <source>
        <dbReference type="Proteomes" id="UP000504637"/>
    </source>
</evidence>
<protein>
    <recommendedName>
        <fullName evidence="2">GDS1 winged helix domain-containing protein</fullName>
    </recommendedName>
</protein>
<sequence length="426" mass="47164">MQTRRKSLNLGDLGVIAPKRSRAISHPSPPDTVIEGDEPSVKRTKRSHTSSSPSPGLMSPPSTQTSRTKPEQPKLDISEISPPPSPAPEGVHKIDIEGINDDIVIGVIRQIETTGNRPHLVRELASVLTHTHASVEKSANQNALISSRLTAYLQRPWPNMSPCPLAKEISTVHPRRLYYYLTTTPRQPIPTHELPPPKPVARIVSPSLSSESVADEEQRNSRDRQAMSPSPEVDLSSAEFENEHGSASSIPGGSFPGRNSLPRDRPSYTAQRRSSPPLEREERDFKQTATALHEQAQARRSSLKDVPMSGDKQSIAPSDTNVTVSIEMADPDHRATTAELFNLRLPAANHFELSSPMMKPQSDLRITTMISDQPADRKDEDHAMLDRSPNSDHGQTMDEEFAFSVENLQCPEDIQLDELEDMFDAY</sequence>
<feature type="region of interest" description="Disordered" evidence="1">
    <location>
        <begin position="186"/>
        <end position="317"/>
    </location>
</feature>
<evidence type="ECO:0000259" key="2">
    <source>
        <dbReference type="Pfam" id="PF25318"/>
    </source>
</evidence>
<dbReference type="Pfam" id="PF25318">
    <property type="entry name" value="WHD_GDS1"/>
    <property type="match status" value="1"/>
</dbReference>
<name>A0A6J3MFE9_9PEZI</name>
<dbReference type="GeneID" id="54356788"/>
<dbReference type="RefSeq" id="XP_033463772.1">
    <property type="nucleotide sequence ID" value="XM_033598989.1"/>
</dbReference>
<gene>
    <name evidence="4" type="ORF">K489DRAFT_124464</name>
</gene>
<feature type="region of interest" description="Disordered" evidence="1">
    <location>
        <begin position="1"/>
        <end position="92"/>
    </location>
</feature>
<organism evidence="4">
    <name type="scientific">Dissoconium aciculare CBS 342.82</name>
    <dbReference type="NCBI Taxonomy" id="1314786"/>
    <lineage>
        <taxon>Eukaryota</taxon>
        <taxon>Fungi</taxon>
        <taxon>Dikarya</taxon>
        <taxon>Ascomycota</taxon>
        <taxon>Pezizomycotina</taxon>
        <taxon>Dothideomycetes</taxon>
        <taxon>Dothideomycetidae</taxon>
        <taxon>Mycosphaerellales</taxon>
        <taxon>Dissoconiaceae</taxon>
        <taxon>Dissoconium</taxon>
    </lineage>
</organism>
<keyword evidence="3" id="KW-1185">Reference proteome</keyword>
<feature type="compositionally biased region" description="Low complexity" evidence="1">
    <location>
        <begin position="49"/>
        <end position="62"/>
    </location>
</feature>
<dbReference type="Proteomes" id="UP000504637">
    <property type="component" value="Unplaced"/>
</dbReference>
<dbReference type="InterPro" id="IPR057511">
    <property type="entry name" value="WH_GDS1"/>
</dbReference>
<evidence type="ECO:0000313" key="4">
    <source>
        <dbReference type="RefSeq" id="XP_033463772.1"/>
    </source>
</evidence>
<feature type="compositionally biased region" description="Basic and acidic residues" evidence="1">
    <location>
        <begin position="68"/>
        <end position="77"/>
    </location>
</feature>
<dbReference type="AlphaFoldDB" id="A0A6J3MFE9"/>
<reference evidence="4" key="2">
    <citation type="submission" date="2020-04" db="EMBL/GenBank/DDBJ databases">
        <authorList>
            <consortium name="NCBI Genome Project"/>
        </authorList>
    </citation>
    <scope>NUCLEOTIDE SEQUENCE</scope>
    <source>
        <strain evidence="4">CBS 342.82</strain>
    </source>
</reference>
<evidence type="ECO:0000256" key="1">
    <source>
        <dbReference type="SAM" id="MobiDB-lite"/>
    </source>
</evidence>
<reference evidence="4" key="1">
    <citation type="submission" date="2020-01" db="EMBL/GenBank/DDBJ databases">
        <authorList>
            <consortium name="DOE Joint Genome Institute"/>
            <person name="Haridas S."/>
            <person name="Albert R."/>
            <person name="Binder M."/>
            <person name="Bloem J."/>
            <person name="Labutti K."/>
            <person name="Salamov A."/>
            <person name="Andreopoulos B."/>
            <person name="Baker S.E."/>
            <person name="Barry K."/>
            <person name="Bills G."/>
            <person name="Bluhm B.H."/>
            <person name="Cannon C."/>
            <person name="Castanera R."/>
            <person name="Culley D.E."/>
            <person name="Daum C."/>
            <person name="Ezra D."/>
            <person name="Gonzalez J.B."/>
            <person name="Henrissat B."/>
            <person name="Kuo A."/>
            <person name="Liang C."/>
            <person name="Lipzen A."/>
            <person name="Lutzoni F."/>
            <person name="Magnuson J."/>
            <person name="Mondo S."/>
            <person name="Nolan M."/>
            <person name="Ohm R."/>
            <person name="Pangilinan J."/>
            <person name="Park H.-J."/>
            <person name="Ramirez L."/>
            <person name="Alfaro M."/>
            <person name="Sun H."/>
            <person name="Tritt A."/>
            <person name="Yoshinaga Y."/>
            <person name="Zwiers L.-H."/>
            <person name="Turgeon B.G."/>
            <person name="Goodwin S.B."/>
            <person name="Spatafora J.W."/>
            <person name="Crous P.W."/>
            <person name="Grigoriev I.V."/>
        </authorList>
    </citation>
    <scope>NUCLEOTIDE SEQUENCE</scope>
    <source>
        <strain evidence="4">CBS 342.82</strain>
    </source>
</reference>
<reference evidence="4" key="3">
    <citation type="submission" date="2025-08" db="UniProtKB">
        <authorList>
            <consortium name="RefSeq"/>
        </authorList>
    </citation>
    <scope>IDENTIFICATION</scope>
    <source>
        <strain evidence="4">CBS 342.82</strain>
    </source>
</reference>
<dbReference type="OrthoDB" id="4150221at2759"/>
<feature type="compositionally biased region" description="Basic and acidic residues" evidence="1">
    <location>
        <begin position="216"/>
        <end position="225"/>
    </location>
</feature>
<proteinExistence type="predicted"/>